<name>A0AAE7DAF1_9BACT</name>
<feature type="compositionally biased region" description="Gly residues" evidence="1">
    <location>
        <begin position="223"/>
        <end position="236"/>
    </location>
</feature>
<gene>
    <name evidence="3" type="ORF">HF324_27600</name>
    <name evidence="2" type="ORF">HF329_27740</name>
</gene>
<evidence type="ECO:0000256" key="1">
    <source>
        <dbReference type="SAM" id="MobiDB-lite"/>
    </source>
</evidence>
<dbReference type="Proteomes" id="UP000503144">
    <property type="component" value="Chromosome"/>
</dbReference>
<evidence type="ECO:0000313" key="4">
    <source>
        <dbReference type="Proteomes" id="UP000502421"/>
    </source>
</evidence>
<dbReference type="PROSITE" id="PS51257">
    <property type="entry name" value="PROKAR_LIPOPROTEIN"/>
    <property type="match status" value="1"/>
</dbReference>
<dbReference type="Proteomes" id="UP000502421">
    <property type="component" value="Chromosome"/>
</dbReference>
<feature type="compositionally biased region" description="Basic and acidic residues" evidence="1">
    <location>
        <begin position="250"/>
        <end position="259"/>
    </location>
</feature>
<dbReference type="RefSeq" id="WP_168809402.1">
    <property type="nucleotide sequence ID" value="NZ_CP051204.2"/>
</dbReference>
<dbReference type="EMBL" id="CP051204">
    <property type="protein sequence ID" value="QJB41401.1"/>
    <property type="molecule type" value="Genomic_DNA"/>
</dbReference>
<reference evidence="2" key="2">
    <citation type="submission" date="2020-09" db="EMBL/GenBank/DDBJ databases">
        <authorList>
            <person name="Kittiwongwattana C."/>
        </authorList>
    </citation>
    <scope>NUCLEOTIDE SEQUENCE</scope>
    <source>
        <strain evidence="2">1310</strain>
    </source>
</reference>
<reference evidence="4 5" key="1">
    <citation type="submission" date="2020-04" db="EMBL/GenBank/DDBJ databases">
        <authorList>
            <person name="Kittiwongwattana C."/>
        </authorList>
    </citation>
    <scope>NUCLEOTIDE SEQUENCE [LARGE SCALE GENOMIC DNA]</scope>
    <source>
        <strain evidence="3 5">1303</strain>
        <strain evidence="4">1310</strain>
    </source>
</reference>
<evidence type="ECO:0000313" key="3">
    <source>
        <dbReference type="EMBL" id="QJB41401.1"/>
    </source>
</evidence>
<protein>
    <submittedName>
        <fullName evidence="2">Uncharacterized protein</fullName>
    </submittedName>
</protein>
<accession>A0AAE7DAF1</accession>
<evidence type="ECO:0000313" key="5">
    <source>
        <dbReference type="Proteomes" id="UP000503144"/>
    </source>
</evidence>
<proteinExistence type="predicted"/>
<organism evidence="2 4">
    <name type="scientific">Chitinophaga oryzae</name>
    <dbReference type="NCBI Taxonomy" id="2725414"/>
    <lineage>
        <taxon>Bacteria</taxon>
        <taxon>Pseudomonadati</taxon>
        <taxon>Bacteroidota</taxon>
        <taxon>Chitinophagia</taxon>
        <taxon>Chitinophagales</taxon>
        <taxon>Chitinophagaceae</taxon>
        <taxon>Chitinophaga</taxon>
    </lineage>
</organism>
<feature type="region of interest" description="Disordered" evidence="1">
    <location>
        <begin position="223"/>
        <end position="263"/>
    </location>
</feature>
<dbReference type="KEGG" id="coy:HF329_27740"/>
<sequence>MKTCLTTLYVFCCIIVVLSLSCSKRDVRQVPDEFFLDARSYFESSVLPGSQGGTKIAVDQLLLEKSPNWKEARIQELPRGKTVVVPLKHKDTTQYATVIGGTFKCPLDKIGYLLLSKDKGHFRAEVIYKIPDTARVTEKFSGIVLIETWDGRFLDGYRYRNDSVFRVSTQLLPGGLQTNSWQTTCEEVDWYTCAYSANTDVYCNYSHTTKHCIDNPDNGSGTPTGGGVGGAGGGAGTPVYPGRTPADSDPATRPRREPTEPTGKLDICKKSFVFKKVISLDPNGFGGWQIAAVSNVHMNLVDPGDGVLKIVRPGPVLYFGFPIVRSNKTFYSTARAAELAVEIDNKALLDVMARYHSGKPIDWEGMNALYREKLNEYAKQYGGRVTLSPGIGNLTEDLPVTPAKYSGIAGIGCL</sequence>
<evidence type="ECO:0000313" key="2">
    <source>
        <dbReference type="EMBL" id="QJB34890.1"/>
    </source>
</evidence>
<keyword evidence="5" id="KW-1185">Reference proteome</keyword>
<dbReference type="EMBL" id="CP051205">
    <property type="protein sequence ID" value="QJB34890.1"/>
    <property type="molecule type" value="Genomic_DNA"/>
</dbReference>
<dbReference type="AlphaFoldDB" id="A0AAE7DAF1"/>